<evidence type="ECO:0000313" key="2">
    <source>
        <dbReference type="Proteomes" id="UP001163223"/>
    </source>
</evidence>
<proteinExistence type="predicted"/>
<protein>
    <submittedName>
        <fullName evidence="1">DUF4153 domain-containing protein</fullName>
    </submittedName>
</protein>
<gene>
    <name evidence="1" type="ORF">OXU80_13335</name>
</gene>
<dbReference type="EMBL" id="CP113520">
    <property type="protein sequence ID" value="WAJ31118.1"/>
    <property type="molecule type" value="Genomic_DNA"/>
</dbReference>
<sequence>MAILDRVGGFGRWLGRGARIAASRFPAAAAAIVAIAVLSNLAVENATGLDESDLAWLIAALFSGAAASVCAALVAESRNASAVATQGASVVAGVAVGLAVWFGNALGIFAPAFIAGLIILVPIAPFAPRAGRADLAFWSFTLWSLTGSALAFVSVLLFVLGVSAILEMVRFLLEVGLSSDAYEHIFVTAFTLVGPLFALGQIPRLSDHEDVVVTNDRLLVGVRVLFDWVATPLALATALVLHLYAAKIALQGALPNNEIGWIVTFYAFLLLGLRMAIAPYVPLGAWATRFLARFWWALLIVPLALLAVAVSLRVGAEGWTAERYYLALGGLAAGAAILLQAVPRLRGSIVAIGLVPALLLLLSSAGPLGVEAVVARSQSGIIVERFAEDGRLMAGSRLAPEAAEEFRSRLRALDEVGGLDALAGYADTPELAAALDRSSWTSEDDALKSLTDALGLGYGGPIMPADLTLSASIPAVIDTSGFDRLAISLYATPVDPAPRPTTGDPPQVAREPVLLSLDTTDLVVRIGAAADRFDLGAALRNLPDAAFSGMDALTVEIAGRGGRRQLRLIITYLTMPADRRAVHQLTATVLYRAGEWR</sequence>
<keyword evidence="2" id="KW-1185">Reference proteome</keyword>
<accession>A0ACD4NWK0</accession>
<dbReference type="Proteomes" id="UP001163223">
    <property type="component" value="Chromosome"/>
</dbReference>
<reference evidence="1" key="1">
    <citation type="submission" date="2022-11" db="EMBL/GenBank/DDBJ databases">
        <title>beta-Carotene-producing bacterium, Jeongeuplla avenae sp. nov., alleviates the salt stress of Arabidopsis seedlings.</title>
        <authorList>
            <person name="Jiang L."/>
            <person name="Lee J."/>
        </authorList>
    </citation>
    <scope>NUCLEOTIDE SEQUENCE</scope>
    <source>
        <strain evidence="1">DY_R2A_6</strain>
    </source>
</reference>
<evidence type="ECO:0000313" key="1">
    <source>
        <dbReference type="EMBL" id="WAJ31118.1"/>
    </source>
</evidence>
<organism evidence="1 2">
    <name type="scientific">Antarcticirhabdus aurantiaca</name>
    <dbReference type="NCBI Taxonomy" id="2606717"/>
    <lineage>
        <taxon>Bacteria</taxon>
        <taxon>Pseudomonadati</taxon>
        <taxon>Pseudomonadota</taxon>
        <taxon>Alphaproteobacteria</taxon>
        <taxon>Hyphomicrobiales</taxon>
        <taxon>Aurantimonadaceae</taxon>
        <taxon>Antarcticirhabdus</taxon>
    </lineage>
</organism>
<name>A0ACD4NWK0_9HYPH</name>